<dbReference type="Gene3D" id="3.50.50.60">
    <property type="entry name" value="FAD/NAD(P)-binding domain"/>
    <property type="match status" value="1"/>
</dbReference>
<dbReference type="STRING" id="29343.CCDG5_0027"/>
<keyword evidence="7" id="KW-1185">Reference proteome</keyword>
<evidence type="ECO:0000256" key="3">
    <source>
        <dbReference type="ARBA" id="ARBA00023002"/>
    </source>
</evidence>
<evidence type="ECO:0000313" key="7">
    <source>
        <dbReference type="Proteomes" id="UP000032431"/>
    </source>
</evidence>
<dbReference type="KEGG" id="ccel:CCDG5_0027"/>
<dbReference type="OrthoDB" id="9759982at2"/>
<organism evidence="6 7">
    <name type="scientific">[Clostridium] cellulosi</name>
    <dbReference type="NCBI Taxonomy" id="29343"/>
    <lineage>
        <taxon>Bacteria</taxon>
        <taxon>Bacillati</taxon>
        <taxon>Bacillota</taxon>
        <taxon>Clostridia</taxon>
        <taxon>Eubacteriales</taxon>
        <taxon>Oscillospiraceae</taxon>
        <taxon>Oscillospiraceae incertae sedis</taxon>
    </lineage>
</organism>
<evidence type="ECO:0000256" key="5">
    <source>
        <dbReference type="ARBA" id="ARBA00023014"/>
    </source>
</evidence>
<dbReference type="Pfam" id="PF12831">
    <property type="entry name" value="FAD_oxidored"/>
    <property type="match status" value="1"/>
</dbReference>
<name>A0A078KL26_9FIRM</name>
<dbReference type="GO" id="GO:0016491">
    <property type="term" value="F:oxidoreductase activity"/>
    <property type="evidence" value="ECO:0007669"/>
    <property type="project" value="UniProtKB-KW"/>
</dbReference>
<dbReference type="PANTHER" id="PTHR43498">
    <property type="entry name" value="FERREDOXIN:COB-COM HETERODISULFIDE REDUCTASE SUBUNIT A"/>
    <property type="match status" value="1"/>
</dbReference>
<keyword evidence="4" id="KW-0408">Iron</keyword>
<accession>A0A078KL26</accession>
<evidence type="ECO:0000256" key="2">
    <source>
        <dbReference type="ARBA" id="ARBA00022723"/>
    </source>
</evidence>
<dbReference type="GO" id="GO:0046872">
    <property type="term" value="F:metal ion binding"/>
    <property type="evidence" value="ECO:0007669"/>
    <property type="project" value="UniProtKB-KW"/>
</dbReference>
<keyword evidence="2" id="KW-0479">Metal-binding</keyword>
<keyword evidence="1" id="KW-0004">4Fe-4S</keyword>
<dbReference type="HOGENOM" id="CLU_045820_0_0_9"/>
<proteinExistence type="predicted"/>
<dbReference type="PATRIC" id="fig|29343.3.peg.31"/>
<dbReference type="AlphaFoldDB" id="A0A078KL26"/>
<dbReference type="Proteomes" id="UP000032431">
    <property type="component" value="Chromosome I"/>
</dbReference>
<sequence>MVNENKKEVLTYDVAVIGGGPGGMAAAVSAAREGAKVVLVERLGYLGGQMASGLPFLAFLDMHKRQIVGGLAQKMVDDLAAMDGTAGHRYCPFHISTTTVNPFYTRIICFQWAKDYGIDLLMHCEVTGATVENGRLTAVTVVGKGTEIEIKAKVFIDATGDGDLAYLAGAEYEKGEEGTGILQPPSLMFNLGGVDFDKFIDFIAEHPEELPYNMGLTHIRPGYNAEFFRNNPGHIFFGLNHMIEKLRAEGKCPIQRDTVIYIRLPIPGHVAVNTIRIQNFDDSNVHDLSRGEQETHLQILPLVKMLQENVPGFENSYVTYVNAVIGVRESRRIMGIKKLTAEDCIEGRIPDDSIALYSYFIDIHKGNGEGTYTKTIEEPYGVPFGCTVSNSIDGLMMAGRCMSVDHVAFGSSRIMTLCMAVGEAAGIGAALSVKKGITPREVDPQEVRSILLTHGAILKL</sequence>
<evidence type="ECO:0000313" key="6">
    <source>
        <dbReference type="EMBL" id="CDZ23178.1"/>
    </source>
</evidence>
<dbReference type="GO" id="GO:0051539">
    <property type="term" value="F:4 iron, 4 sulfur cluster binding"/>
    <property type="evidence" value="ECO:0007669"/>
    <property type="project" value="UniProtKB-KW"/>
</dbReference>
<gene>
    <name evidence="6" type="ORF">CCDG5_0027</name>
</gene>
<evidence type="ECO:0000256" key="1">
    <source>
        <dbReference type="ARBA" id="ARBA00022485"/>
    </source>
</evidence>
<protein>
    <submittedName>
        <fullName evidence="6">Glucose-inhibited division protein A</fullName>
    </submittedName>
</protein>
<dbReference type="EMBL" id="LM995447">
    <property type="protein sequence ID" value="CDZ23178.1"/>
    <property type="molecule type" value="Genomic_DNA"/>
</dbReference>
<dbReference type="InterPro" id="IPR039650">
    <property type="entry name" value="HdrA-like"/>
</dbReference>
<dbReference type="SUPFAM" id="SSF51905">
    <property type="entry name" value="FAD/NAD(P)-binding domain"/>
    <property type="match status" value="1"/>
</dbReference>
<reference evidence="7" key="1">
    <citation type="submission" date="2014-07" db="EMBL/GenBank/DDBJ databases">
        <authorList>
            <person name="Wibberg D."/>
        </authorList>
    </citation>
    <scope>NUCLEOTIDE SEQUENCE [LARGE SCALE GENOMIC DNA]</scope>
    <source>
        <strain evidence="7">DG5</strain>
    </source>
</reference>
<keyword evidence="3" id="KW-0560">Oxidoreductase</keyword>
<dbReference type="InterPro" id="IPR036188">
    <property type="entry name" value="FAD/NAD-bd_sf"/>
</dbReference>
<keyword evidence="5" id="KW-0411">Iron-sulfur</keyword>
<evidence type="ECO:0000256" key="4">
    <source>
        <dbReference type="ARBA" id="ARBA00023004"/>
    </source>
</evidence>
<dbReference type="PANTHER" id="PTHR43498:SF1">
    <property type="entry name" value="COB--COM HETERODISULFIDE REDUCTASE IRON-SULFUR SUBUNIT A"/>
    <property type="match status" value="1"/>
</dbReference>